<protein>
    <submittedName>
        <fullName evidence="11">Response regulator</fullName>
    </submittedName>
</protein>
<evidence type="ECO:0000313" key="12">
    <source>
        <dbReference type="Proteomes" id="UP001597120"/>
    </source>
</evidence>
<dbReference type="Pfam" id="PF12833">
    <property type="entry name" value="HTH_18"/>
    <property type="match status" value="1"/>
</dbReference>
<keyword evidence="12" id="KW-1185">Reference proteome</keyword>
<feature type="domain" description="Response regulatory" evidence="10">
    <location>
        <begin position="5"/>
        <end position="122"/>
    </location>
</feature>
<dbReference type="PROSITE" id="PS01124">
    <property type="entry name" value="HTH_ARAC_FAMILY_2"/>
    <property type="match status" value="1"/>
</dbReference>
<dbReference type="InterPro" id="IPR011006">
    <property type="entry name" value="CheY-like_superfamily"/>
</dbReference>
<dbReference type="PANTHER" id="PTHR42713:SF3">
    <property type="entry name" value="TRANSCRIPTIONAL REGULATORY PROTEIN HPTR"/>
    <property type="match status" value="1"/>
</dbReference>
<evidence type="ECO:0000256" key="8">
    <source>
        <dbReference type="PROSITE-ProRule" id="PRU00169"/>
    </source>
</evidence>
<dbReference type="SMART" id="SM00342">
    <property type="entry name" value="HTH_ARAC"/>
    <property type="match status" value="1"/>
</dbReference>
<dbReference type="EMBL" id="JBHTIU010000108">
    <property type="protein sequence ID" value="MFD0872397.1"/>
    <property type="molecule type" value="Genomic_DNA"/>
</dbReference>
<dbReference type="PROSITE" id="PS50110">
    <property type="entry name" value="RESPONSE_REGULATORY"/>
    <property type="match status" value="1"/>
</dbReference>
<evidence type="ECO:0000256" key="4">
    <source>
        <dbReference type="ARBA" id="ARBA00023012"/>
    </source>
</evidence>
<proteinExistence type="predicted"/>
<feature type="domain" description="HTH araC/xylS-type" evidence="9">
    <location>
        <begin position="438"/>
        <end position="536"/>
    </location>
</feature>
<evidence type="ECO:0000256" key="7">
    <source>
        <dbReference type="ARBA" id="ARBA00023163"/>
    </source>
</evidence>
<gene>
    <name evidence="11" type="ORF">ACFQ03_25060</name>
</gene>
<dbReference type="SUPFAM" id="SSF52172">
    <property type="entry name" value="CheY-like"/>
    <property type="match status" value="1"/>
</dbReference>
<evidence type="ECO:0000259" key="10">
    <source>
        <dbReference type="PROSITE" id="PS50110"/>
    </source>
</evidence>
<evidence type="ECO:0000256" key="2">
    <source>
        <dbReference type="ARBA" id="ARBA00022490"/>
    </source>
</evidence>
<dbReference type="InterPro" id="IPR001789">
    <property type="entry name" value="Sig_transdc_resp-reg_receiver"/>
</dbReference>
<accession>A0ABW3DG02</accession>
<evidence type="ECO:0000313" key="11">
    <source>
        <dbReference type="EMBL" id="MFD0872397.1"/>
    </source>
</evidence>
<feature type="modified residue" description="4-aspartylphosphate" evidence="8">
    <location>
        <position position="57"/>
    </location>
</feature>
<evidence type="ECO:0000256" key="1">
    <source>
        <dbReference type="ARBA" id="ARBA00004496"/>
    </source>
</evidence>
<dbReference type="InterPro" id="IPR018062">
    <property type="entry name" value="HTH_AraC-typ_CS"/>
</dbReference>
<name>A0ABW3DG02_9BACL</name>
<dbReference type="Gene3D" id="3.40.50.2300">
    <property type="match status" value="1"/>
</dbReference>
<reference evidence="12" key="1">
    <citation type="journal article" date="2019" name="Int. J. Syst. Evol. Microbiol.">
        <title>The Global Catalogue of Microorganisms (GCM) 10K type strain sequencing project: providing services to taxonomists for standard genome sequencing and annotation.</title>
        <authorList>
            <consortium name="The Broad Institute Genomics Platform"/>
            <consortium name="The Broad Institute Genome Sequencing Center for Infectious Disease"/>
            <person name="Wu L."/>
            <person name="Ma J."/>
        </authorList>
    </citation>
    <scope>NUCLEOTIDE SEQUENCE [LARGE SCALE GENOMIC DNA]</scope>
    <source>
        <strain evidence="12">CCUG 57263</strain>
    </source>
</reference>
<dbReference type="PROSITE" id="PS00041">
    <property type="entry name" value="HTH_ARAC_FAMILY_1"/>
    <property type="match status" value="1"/>
</dbReference>
<keyword evidence="4" id="KW-0902">Two-component regulatory system</keyword>
<evidence type="ECO:0000256" key="6">
    <source>
        <dbReference type="ARBA" id="ARBA00023125"/>
    </source>
</evidence>
<dbReference type="RefSeq" id="WP_186328354.1">
    <property type="nucleotide sequence ID" value="NZ_JBHTIU010000108.1"/>
</dbReference>
<dbReference type="InterPro" id="IPR018060">
    <property type="entry name" value="HTH_AraC"/>
</dbReference>
<keyword evidence="3 8" id="KW-0597">Phosphoprotein</keyword>
<evidence type="ECO:0000259" key="9">
    <source>
        <dbReference type="PROSITE" id="PS01124"/>
    </source>
</evidence>
<keyword evidence="5" id="KW-0805">Transcription regulation</keyword>
<sequence>MEKLKTMVVDDEHFVREHFERRIPWEDAGFIWLGAAQNGREAIEMMERELPHIVLTDITMPVMDGLEFAKYVRDRWPKVKVIFLTAHDEFAYAQKALVLGAKNYLLKMGLSKEEILQACTQVAEEIKQERDQEEHIHFLKAEYSEKEWSARRQLVQRLLEGSAAGSELLRHLNGAIALNGRYYAVLSFGWDGYSVSAEQACEAHTLEETLDQRQKQTGQAIEQWEGMSGEPDIQAAVFPYKRCQLFIMLTCPVHRGYAFFQCKLNEFVHNRLSLFKQRLGTDCFVYVGPITTEPEQFSKLVREALARIQEHFYTGLSVMSGPDTGSFYEPGKVGRLEIIAELTRSLHARNWQTFAEHVQQLTQLRNPPYSPNFLLGVAEAVLDTVMEGSEADMHDLKLQLELIVSWEQYGWWWQQVKERLAVIYGLQGENRKVRREIQAICQMVSEQYGKNWSMADLAKAVNLNPAYVGQLFKQETGEYLTDYISRVRLHKAKELLERTDMKIYEVAQTVGITDYRYFCKMFKNMVGVTPTEYKKSI</sequence>
<dbReference type="CDD" id="cd17536">
    <property type="entry name" value="REC_YesN-like"/>
    <property type="match status" value="1"/>
</dbReference>
<dbReference type="InterPro" id="IPR009057">
    <property type="entry name" value="Homeodomain-like_sf"/>
</dbReference>
<evidence type="ECO:0000256" key="3">
    <source>
        <dbReference type="ARBA" id="ARBA00022553"/>
    </source>
</evidence>
<comment type="caution">
    <text evidence="11">The sequence shown here is derived from an EMBL/GenBank/DDBJ whole genome shotgun (WGS) entry which is preliminary data.</text>
</comment>
<dbReference type="SUPFAM" id="SSF46689">
    <property type="entry name" value="Homeodomain-like"/>
    <property type="match status" value="2"/>
</dbReference>
<dbReference type="SMART" id="SM00448">
    <property type="entry name" value="REC"/>
    <property type="match status" value="1"/>
</dbReference>
<comment type="subcellular location">
    <subcellularLocation>
        <location evidence="1">Cytoplasm</location>
    </subcellularLocation>
</comment>
<dbReference type="Pfam" id="PF00072">
    <property type="entry name" value="Response_reg"/>
    <property type="match status" value="1"/>
</dbReference>
<keyword evidence="7" id="KW-0804">Transcription</keyword>
<dbReference type="Proteomes" id="UP001597120">
    <property type="component" value="Unassembled WGS sequence"/>
</dbReference>
<keyword evidence="2" id="KW-0963">Cytoplasm</keyword>
<keyword evidence="6" id="KW-0238">DNA-binding</keyword>
<dbReference type="PANTHER" id="PTHR42713">
    <property type="entry name" value="HISTIDINE KINASE-RELATED"/>
    <property type="match status" value="1"/>
</dbReference>
<dbReference type="Gene3D" id="1.10.10.60">
    <property type="entry name" value="Homeodomain-like"/>
    <property type="match status" value="2"/>
</dbReference>
<organism evidence="11 12">
    <name type="scientific">Paenibacillus residui</name>
    <dbReference type="NCBI Taxonomy" id="629724"/>
    <lineage>
        <taxon>Bacteria</taxon>
        <taxon>Bacillati</taxon>
        <taxon>Bacillota</taxon>
        <taxon>Bacilli</taxon>
        <taxon>Bacillales</taxon>
        <taxon>Paenibacillaceae</taxon>
        <taxon>Paenibacillus</taxon>
    </lineage>
</organism>
<evidence type="ECO:0000256" key="5">
    <source>
        <dbReference type="ARBA" id="ARBA00023015"/>
    </source>
</evidence>
<dbReference type="InterPro" id="IPR051552">
    <property type="entry name" value="HptR"/>
</dbReference>